<protein>
    <submittedName>
        <fullName evidence="3">Uncharacterized protein</fullName>
    </submittedName>
</protein>
<accession>A0A0M3IH46</accession>
<dbReference type="WBParaSite" id="ALUE_0001768901-mRNA-1">
    <property type="protein sequence ID" value="ALUE_0001768901-mRNA-1"/>
    <property type="gene ID" value="ALUE_0001768901"/>
</dbReference>
<name>A0A0M3IH46_ASCLU</name>
<keyword evidence="2" id="KW-1185">Reference proteome</keyword>
<evidence type="ECO:0000313" key="3">
    <source>
        <dbReference type="WBParaSite" id="ALUE_0001768901-mRNA-1"/>
    </source>
</evidence>
<dbReference type="Proteomes" id="UP000036681">
    <property type="component" value="Unplaced"/>
</dbReference>
<sequence>MGDESPHSSSSEHVTAETPLSSSPRQRKPVEEITDPLVLAASLFEELRKIKETLQQGKQLYCRIFSLPRIDRTSCSSETATNNLP</sequence>
<evidence type="ECO:0000256" key="1">
    <source>
        <dbReference type="SAM" id="MobiDB-lite"/>
    </source>
</evidence>
<proteinExistence type="predicted"/>
<evidence type="ECO:0000313" key="2">
    <source>
        <dbReference type="Proteomes" id="UP000036681"/>
    </source>
</evidence>
<feature type="region of interest" description="Disordered" evidence="1">
    <location>
        <begin position="1"/>
        <end position="32"/>
    </location>
</feature>
<organism evidence="2 3">
    <name type="scientific">Ascaris lumbricoides</name>
    <name type="common">Giant roundworm</name>
    <dbReference type="NCBI Taxonomy" id="6252"/>
    <lineage>
        <taxon>Eukaryota</taxon>
        <taxon>Metazoa</taxon>
        <taxon>Ecdysozoa</taxon>
        <taxon>Nematoda</taxon>
        <taxon>Chromadorea</taxon>
        <taxon>Rhabditida</taxon>
        <taxon>Spirurina</taxon>
        <taxon>Ascaridomorpha</taxon>
        <taxon>Ascaridoidea</taxon>
        <taxon>Ascarididae</taxon>
        <taxon>Ascaris</taxon>
    </lineage>
</organism>
<reference evidence="3" key="1">
    <citation type="submission" date="2017-02" db="UniProtKB">
        <authorList>
            <consortium name="WormBaseParasite"/>
        </authorList>
    </citation>
    <scope>IDENTIFICATION</scope>
</reference>
<dbReference type="AlphaFoldDB" id="A0A0M3IH46"/>
<feature type="compositionally biased region" description="Polar residues" evidence="1">
    <location>
        <begin position="7"/>
        <end position="24"/>
    </location>
</feature>